<evidence type="ECO:0000313" key="4">
    <source>
        <dbReference type="Proteomes" id="UP000193387"/>
    </source>
</evidence>
<feature type="transmembrane region" description="Helical" evidence="2">
    <location>
        <begin position="77"/>
        <end position="96"/>
    </location>
</feature>
<reference evidence="3 4" key="1">
    <citation type="submission" date="2016-01" db="EMBL/GenBank/DDBJ databases">
        <title>The new phylogeny of the genus Mycobacterium.</title>
        <authorList>
            <person name="Tarcisio F."/>
            <person name="Conor M."/>
            <person name="Antonella G."/>
            <person name="Elisabetta G."/>
            <person name="Giulia F.S."/>
            <person name="Sara T."/>
            <person name="Anna F."/>
            <person name="Clotilde B."/>
            <person name="Roberto B."/>
            <person name="Veronica D.S."/>
            <person name="Fabio R."/>
            <person name="Monica P."/>
            <person name="Olivier J."/>
            <person name="Enrico T."/>
            <person name="Nicola S."/>
        </authorList>
    </citation>
    <scope>NUCLEOTIDE SEQUENCE [LARGE SCALE GENOMIC DNA]</scope>
    <source>
        <strain evidence="3 4">DSM 44616</strain>
    </source>
</reference>
<evidence type="ECO:0000256" key="1">
    <source>
        <dbReference type="SAM" id="MobiDB-lite"/>
    </source>
</evidence>
<sequence>MTYSPGSPGYPPAQPGGSYSGGTPSFAKDDDGKSKLPLYLTVAVAVLGLAVYLLNFGPTFTYNADLGPGAGGRAGDAGTAVIVAVLAALLAGLSLLPKARNYLAVVGAIAVLGALLAISEAINTPSAVSIGWAMWPLVACSVLQAIAAVVALLLDAGVITPPAPRPKYDPYSQYGGQYGQYGQYGQQPYYGQQQHGGPQSHNPQQQQPSGYGAQYGGYQSSQAPTQSAVPTGGFGAQPQSGPQPSAQQHGTNTPPTGFPSFSPPPSAGGGSGSEAGSAPANYSGQSEGQQPYGQGQQQSPSSPSGPAPA</sequence>
<keyword evidence="2" id="KW-1133">Transmembrane helix</keyword>
<feature type="transmembrane region" description="Helical" evidence="2">
    <location>
        <begin position="103"/>
        <end position="122"/>
    </location>
</feature>
<dbReference type="Proteomes" id="UP000193387">
    <property type="component" value="Unassembled WGS sequence"/>
</dbReference>
<keyword evidence="2" id="KW-0472">Membrane</keyword>
<name>A0AAJ3NQZ4_9MYCO</name>
<feature type="compositionally biased region" description="Low complexity" evidence="1">
    <location>
        <begin position="186"/>
        <end position="223"/>
    </location>
</feature>
<protein>
    <recommendedName>
        <fullName evidence="5">34 kDa antigenic protein</fullName>
    </recommendedName>
</protein>
<evidence type="ECO:0000256" key="2">
    <source>
        <dbReference type="SAM" id="Phobius"/>
    </source>
</evidence>
<evidence type="ECO:0008006" key="5">
    <source>
        <dbReference type="Google" id="ProtNLM"/>
    </source>
</evidence>
<accession>A0AAJ3NQZ4</accession>
<keyword evidence="2" id="KW-0812">Transmembrane</keyword>
<feature type="compositionally biased region" description="Low complexity" evidence="1">
    <location>
        <begin position="274"/>
        <end position="302"/>
    </location>
</feature>
<feature type="region of interest" description="Disordered" evidence="1">
    <location>
        <begin position="186"/>
        <end position="309"/>
    </location>
</feature>
<evidence type="ECO:0000313" key="3">
    <source>
        <dbReference type="EMBL" id="ORW71432.1"/>
    </source>
</evidence>
<feature type="transmembrane region" description="Helical" evidence="2">
    <location>
        <begin position="36"/>
        <end position="57"/>
    </location>
</feature>
<dbReference type="Pfam" id="PF17270">
    <property type="entry name" value="DUF5336"/>
    <property type="match status" value="1"/>
</dbReference>
<comment type="caution">
    <text evidence="3">The sequence shown here is derived from an EMBL/GenBank/DDBJ whole genome shotgun (WGS) entry which is preliminary data.</text>
</comment>
<proteinExistence type="predicted"/>
<keyword evidence="4" id="KW-1185">Reference proteome</keyword>
<feature type="transmembrane region" description="Helical" evidence="2">
    <location>
        <begin position="134"/>
        <end position="158"/>
    </location>
</feature>
<gene>
    <name evidence="3" type="ORF">AWC23_14550</name>
</gene>
<feature type="region of interest" description="Disordered" evidence="1">
    <location>
        <begin position="1"/>
        <end position="24"/>
    </location>
</feature>
<dbReference type="AlphaFoldDB" id="A0AAJ3NQZ4"/>
<feature type="compositionally biased region" description="Low complexity" evidence="1">
    <location>
        <begin position="236"/>
        <end position="260"/>
    </location>
</feature>
<dbReference type="InterPro" id="IPR035166">
    <property type="entry name" value="DUF5336"/>
</dbReference>
<dbReference type="EMBL" id="LQPR01000030">
    <property type="protein sequence ID" value="ORW71432.1"/>
    <property type="molecule type" value="Genomic_DNA"/>
</dbReference>
<dbReference type="RefSeq" id="WP_085256058.1">
    <property type="nucleotide sequence ID" value="NZ_AP022573.1"/>
</dbReference>
<organism evidence="3 4">
    <name type="scientific">Mycobacterium saskatchewanense</name>
    <dbReference type="NCBI Taxonomy" id="220927"/>
    <lineage>
        <taxon>Bacteria</taxon>
        <taxon>Bacillati</taxon>
        <taxon>Actinomycetota</taxon>
        <taxon>Actinomycetes</taxon>
        <taxon>Mycobacteriales</taxon>
        <taxon>Mycobacteriaceae</taxon>
        <taxon>Mycobacterium</taxon>
        <taxon>Mycobacterium simiae complex</taxon>
    </lineage>
</organism>